<evidence type="ECO:0000259" key="1">
    <source>
        <dbReference type="PROSITE" id="PS51199"/>
    </source>
</evidence>
<gene>
    <name evidence="2" type="ORF">K8V35_09610</name>
</gene>
<evidence type="ECO:0000313" key="3">
    <source>
        <dbReference type="Proteomes" id="UP000763505"/>
    </source>
</evidence>
<proteinExistence type="predicted"/>
<dbReference type="PANTHER" id="PTHR30153">
    <property type="entry name" value="REPLICATIVE DNA HELICASE DNAB"/>
    <property type="match status" value="1"/>
</dbReference>
<dbReference type="PANTHER" id="PTHR30153:SF2">
    <property type="entry name" value="REPLICATIVE DNA HELICASE"/>
    <property type="match status" value="1"/>
</dbReference>
<name>A0A921DYM9_9STAP</name>
<dbReference type="GO" id="GO:0005524">
    <property type="term" value="F:ATP binding"/>
    <property type="evidence" value="ECO:0007669"/>
    <property type="project" value="InterPro"/>
</dbReference>
<dbReference type="Proteomes" id="UP000763505">
    <property type="component" value="Unassembled WGS sequence"/>
</dbReference>
<dbReference type="Pfam" id="PF03796">
    <property type="entry name" value="DnaB_C"/>
    <property type="match status" value="1"/>
</dbReference>
<feature type="non-terminal residue" evidence="2">
    <location>
        <position position="1"/>
    </location>
</feature>
<sequence length="279" mass="32309">KLEILAEIHEDLFSTESNKLYPTGFDKLDNLIDGFERQQLNVVAARSSMGKTAFALQLADNLQKIDDAEVVFCSIESTEKNMTHRLLSSLSLVDLRKFKDPYNRMTESDIEKVMMASDVYYKSDFVIEEHTRLTPNKIRQIANRIPRDKTGFIIIDYLQLMSSDERINDEYERITDVSRELKIITQEYENIVLIPLAQVNRGTENRNDKRPMMSDIRNSGQIEQDSSMILMLYRDDYYNKEEGADKSDPSTLEVIVRKNKDGGLGTAELDFYKSVQKIY</sequence>
<dbReference type="SUPFAM" id="SSF52540">
    <property type="entry name" value="P-loop containing nucleoside triphosphate hydrolases"/>
    <property type="match status" value="1"/>
</dbReference>
<feature type="domain" description="SF4 helicase" evidence="1">
    <location>
        <begin position="14"/>
        <end position="279"/>
    </location>
</feature>
<accession>A0A921DYM9</accession>
<protein>
    <submittedName>
        <fullName evidence="2">AAA family ATPase</fullName>
    </submittedName>
</protein>
<dbReference type="GO" id="GO:0003678">
    <property type="term" value="F:DNA helicase activity"/>
    <property type="evidence" value="ECO:0007669"/>
    <property type="project" value="InterPro"/>
</dbReference>
<dbReference type="Gene3D" id="3.40.50.300">
    <property type="entry name" value="P-loop containing nucleotide triphosphate hydrolases"/>
    <property type="match status" value="1"/>
</dbReference>
<dbReference type="PROSITE" id="PS51199">
    <property type="entry name" value="SF4_HELICASE"/>
    <property type="match status" value="1"/>
</dbReference>
<dbReference type="EMBL" id="DYYI01000108">
    <property type="protein sequence ID" value="HJE20597.1"/>
    <property type="molecule type" value="Genomic_DNA"/>
</dbReference>
<dbReference type="GO" id="GO:0005829">
    <property type="term" value="C:cytosol"/>
    <property type="evidence" value="ECO:0007669"/>
    <property type="project" value="TreeGrafter"/>
</dbReference>
<organism evidence="2 3">
    <name type="scientific">Aliicoccus persicus</name>
    <dbReference type="NCBI Taxonomy" id="930138"/>
    <lineage>
        <taxon>Bacteria</taxon>
        <taxon>Bacillati</taxon>
        <taxon>Bacillota</taxon>
        <taxon>Bacilli</taxon>
        <taxon>Bacillales</taxon>
        <taxon>Staphylococcaceae</taxon>
        <taxon>Aliicoccus</taxon>
    </lineage>
</organism>
<reference evidence="2" key="2">
    <citation type="submission" date="2021-09" db="EMBL/GenBank/DDBJ databases">
        <authorList>
            <person name="Gilroy R."/>
        </authorList>
    </citation>
    <scope>NUCLEOTIDE SEQUENCE</scope>
    <source>
        <strain evidence="2">6019</strain>
    </source>
</reference>
<dbReference type="InterPro" id="IPR007694">
    <property type="entry name" value="DNA_helicase_DnaB-like_C"/>
</dbReference>
<dbReference type="AlphaFoldDB" id="A0A921DYM9"/>
<evidence type="ECO:0000313" key="2">
    <source>
        <dbReference type="EMBL" id="HJE20597.1"/>
    </source>
</evidence>
<dbReference type="InterPro" id="IPR027417">
    <property type="entry name" value="P-loop_NTPase"/>
</dbReference>
<reference evidence="2" key="1">
    <citation type="journal article" date="2021" name="PeerJ">
        <title>Extensive microbial diversity within the chicken gut microbiome revealed by metagenomics and culture.</title>
        <authorList>
            <person name="Gilroy R."/>
            <person name="Ravi A."/>
            <person name="Getino M."/>
            <person name="Pursley I."/>
            <person name="Horton D.L."/>
            <person name="Alikhan N.F."/>
            <person name="Baker D."/>
            <person name="Gharbi K."/>
            <person name="Hall N."/>
            <person name="Watson M."/>
            <person name="Adriaenssens E.M."/>
            <person name="Foster-Nyarko E."/>
            <person name="Jarju S."/>
            <person name="Secka A."/>
            <person name="Antonio M."/>
            <person name="Oren A."/>
            <person name="Chaudhuri R.R."/>
            <person name="La Ragione R."/>
            <person name="Hildebrand F."/>
            <person name="Pallen M.J."/>
        </authorList>
    </citation>
    <scope>NUCLEOTIDE SEQUENCE</scope>
    <source>
        <strain evidence="2">6019</strain>
    </source>
</reference>
<comment type="caution">
    <text evidence="2">The sequence shown here is derived from an EMBL/GenBank/DDBJ whole genome shotgun (WGS) entry which is preliminary data.</text>
</comment>
<dbReference type="GO" id="GO:0006260">
    <property type="term" value="P:DNA replication"/>
    <property type="evidence" value="ECO:0007669"/>
    <property type="project" value="InterPro"/>
</dbReference>